<dbReference type="AlphaFoldDB" id="A0A8J2JL10"/>
<evidence type="ECO:0000313" key="2">
    <source>
        <dbReference type="EMBL" id="CAG7721162.1"/>
    </source>
</evidence>
<dbReference type="EMBL" id="CAJVCH010075670">
    <property type="protein sequence ID" value="CAG7720967.1"/>
    <property type="molecule type" value="Genomic_DNA"/>
</dbReference>
<proteinExistence type="predicted"/>
<dbReference type="Proteomes" id="UP000708208">
    <property type="component" value="Unassembled WGS sequence"/>
</dbReference>
<name>A0A8J2JL10_9HEXA</name>
<accession>A0A8J2JL10</accession>
<gene>
    <name evidence="1" type="ORF">AFUS01_LOCUS10217</name>
    <name evidence="2" type="ORF">AFUS01_LOCUS10397</name>
</gene>
<protein>
    <submittedName>
        <fullName evidence="1">Uncharacterized protein</fullName>
    </submittedName>
</protein>
<reference evidence="1" key="1">
    <citation type="submission" date="2021-06" db="EMBL/GenBank/DDBJ databases">
        <authorList>
            <person name="Hodson N. C."/>
            <person name="Mongue J. A."/>
            <person name="Jaron S. K."/>
        </authorList>
    </citation>
    <scope>NUCLEOTIDE SEQUENCE</scope>
</reference>
<dbReference type="EMBL" id="CAJVCH010077112">
    <property type="protein sequence ID" value="CAG7721162.1"/>
    <property type="molecule type" value="Genomic_DNA"/>
</dbReference>
<evidence type="ECO:0000313" key="1">
    <source>
        <dbReference type="EMBL" id="CAG7720967.1"/>
    </source>
</evidence>
<keyword evidence="3" id="KW-1185">Reference proteome</keyword>
<evidence type="ECO:0000313" key="3">
    <source>
        <dbReference type="Proteomes" id="UP000708208"/>
    </source>
</evidence>
<comment type="caution">
    <text evidence="1">The sequence shown here is derived from an EMBL/GenBank/DDBJ whole genome shotgun (WGS) entry which is preliminary data.</text>
</comment>
<feature type="non-terminal residue" evidence="1">
    <location>
        <position position="25"/>
    </location>
</feature>
<organism evidence="1 3">
    <name type="scientific">Allacma fusca</name>
    <dbReference type="NCBI Taxonomy" id="39272"/>
    <lineage>
        <taxon>Eukaryota</taxon>
        <taxon>Metazoa</taxon>
        <taxon>Ecdysozoa</taxon>
        <taxon>Arthropoda</taxon>
        <taxon>Hexapoda</taxon>
        <taxon>Collembola</taxon>
        <taxon>Symphypleona</taxon>
        <taxon>Sminthuridae</taxon>
        <taxon>Allacma</taxon>
    </lineage>
</organism>
<sequence>MRTSSVLLTVAALCCYCAAGPANKT</sequence>